<dbReference type="HAMAP" id="MF_00038">
    <property type="entry name" value="MraY"/>
    <property type="match status" value="1"/>
</dbReference>
<gene>
    <name evidence="7 9" type="primary">mraY</name>
    <name evidence="9" type="ORF">QE109_01105</name>
</gene>
<dbReference type="CDD" id="cd06852">
    <property type="entry name" value="GT_MraY"/>
    <property type="match status" value="1"/>
</dbReference>
<dbReference type="PROSITE" id="PS01347">
    <property type="entry name" value="MRAY_1"/>
    <property type="match status" value="1"/>
</dbReference>
<evidence type="ECO:0000256" key="3">
    <source>
        <dbReference type="ARBA" id="ARBA00022679"/>
    </source>
</evidence>
<protein>
    <recommendedName>
        <fullName evidence="7 8">Phospho-N-acetylmuramoyl-pentapeptide-transferase</fullName>
        <ecNumber evidence="7 8">2.7.8.13</ecNumber>
    </recommendedName>
    <alternativeName>
        <fullName evidence="7">UDP-MurNAc-pentapeptide phosphotransferase</fullName>
    </alternativeName>
</protein>
<comment type="caution">
    <text evidence="9">The sequence shown here is derived from an EMBL/GenBank/DDBJ whole genome shotgun (WGS) entry which is preliminary data.</text>
</comment>
<feature type="transmembrane region" description="Helical" evidence="7">
    <location>
        <begin position="202"/>
        <end position="220"/>
    </location>
</feature>
<feature type="transmembrane region" description="Helical" evidence="7">
    <location>
        <begin position="119"/>
        <end position="138"/>
    </location>
</feature>
<keyword evidence="7" id="KW-0479">Metal-binding</keyword>
<feature type="transmembrane region" description="Helical" evidence="7">
    <location>
        <begin position="12"/>
        <end position="33"/>
    </location>
</feature>
<dbReference type="InterPro" id="IPR000715">
    <property type="entry name" value="Glycosyl_transferase_4"/>
</dbReference>
<dbReference type="PROSITE" id="PS01348">
    <property type="entry name" value="MRAY_2"/>
    <property type="match status" value="1"/>
</dbReference>
<dbReference type="GO" id="GO:0016740">
    <property type="term" value="F:transferase activity"/>
    <property type="evidence" value="ECO:0007669"/>
    <property type="project" value="UniProtKB-KW"/>
</dbReference>
<dbReference type="Pfam" id="PF00953">
    <property type="entry name" value="Glycos_transf_4"/>
    <property type="match status" value="1"/>
</dbReference>
<reference evidence="9 10" key="1">
    <citation type="submission" date="2023-04" db="EMBL/GenBank/DDBJ databases">
        <title>Fusibacter bizertensis strain WBS, isolated from littoral bottom sediments of the Arctic seas - biochemical and genomic analysis.</title>
        <authorList>
            <person name="Brioukhanov A.L."/>
        </authorList>
    </citation>
    <scope>NUCLEOTIDE SEQUENCE [LARGE SCALE GENOMIC DNA]</scope>
    <source>
        <strain evidence="9 10">WBS</strain>
    </source>
</reference>
<evidence type="ECO:0000256" key="4">
    <source>
        <dbReference type="ARBA" id="ARBA00022692"/>
    </source>
</evidence>
<keyword evidence="7" id="KW-0961">Cell wall biogenesis/degradation</keyword>
<comment type="similarity">
    <text evidence="2 7">Belongs to the glycosyltransferase 4 family. MraY subfamily.</text>
</comment>
<comment type="function">
    <text evidence="7">Catalyzes the initial step of the lipid cycle reactions in the biosynthesis of the cell wall peptidoglycan: transfers peptidoglycan precursor phospho-MurNAc-pentapeptide from UDP-MurNAc-pentapeptide onto the lipid carrier undecaprenyl phosphate, yielding undecaprenyl-pyrophosphoryl-MurNAc-pentapeptide, known as lipid I.</text>
</comment>
<feature type="transmembrane region" description="Helical" evidence="7">
    <location>
        <begin position="178"/>
        <end position="196"/>
    </location>
</feature>
<dbReference type="InterPro" id="IPR018480">
    <property type="entry name" value="PNAcMuramoyl-5peptid_Trfase_CS"/>
</dbReference>
<proteinExistence type="inferred from homology"/>
<feature type="transmembrane region" description="Helical" evidence="7">
    <location>
        <begin position="253"/>
        <end position="275"/>
    </location>
</feature>
<comment type="catalytic activity">
    <reaction evidence="7">
        <text>UDP-N-acetyl-alpha-D-muramoyl-L-alanyl-gamma-D-glutamyl-meso-2,6-diaminopimeloyl-D-alanyl-D-alanine + di-trans,octa-cis-undecaprenyl phosphate = di-trans,octa-cis-undecaprenyl diphospho-N-acetyl-alpha-D-muramoyl-L-alanyl-D-glutamyl-meso-2,6-diaminopimeloyl-D-alanyl-D-alanine + UMP</text>
        <dbReference type="Rhea" id="RHEA:28386"/>
        <dbReference type="ChEBI" id="CHEBI:57865"/>
        <dbReference type="ChEBI" id="CHEBI:60392"/>
        <dbReference type="ChEBI" id="CHEBI:61386"/>
        <dbReference type="ChEBI" id="CHEBI:61387"/>
        <dbReference type="EC" id="2.7.8.13"/>
    </reaction>
</comment>
<keyword evidence="5 7" id="KW-1133">Transmembrane helix</keyword>
<evidence type="ECO:0000313" key="9">
    <source>
        <dbReference type="EMBL" id="MDH8676720.1"/>
    </source>
</evidence>
<dbReference type="InterPro" id="IPR003524">
    <property type="entry name" value="PNAcMuramoyl-5peptid_Trfase"/>
</dbReference>
<dbReference type="Pfam" id="PF10555">
    <property type="entry name" value="MraY_sig1"/>
    <property type="match status" value="1"/>
</dbReference>
<keyword evidence="7" id="KW-0460">Magnesium</keyword>
<dbReference type="RefSeq" id="WP_281092517.1">
    <property type="nucleotide sequence ID" value="NZ_JARYZI010000001.1"/>
</dbReference>
<organism evidence="9 10">
    <name type="scientific">Fusibacter bizertensis</name>
    <dbReference type="NCBI Taxonomy" id="1488331"/>
    <lineage>
        <taxon>Bacteria</taxon>
        <taxon>Bacillati</taxon>
        <taxon>Bacillota</taxon>
        <taxon>Clostridia</taxon>
        <taxon>Eubacteriales</taxon>
        <taxon>Eubacteriales Family XII. Incertae Sedis</taxon>
        <taxon>Fusibacter</taxon>
    </lineage>
</organism>
<keyword evidence="7" id="KW-1003">Cell membrane</keyword>
<comment type="cofactor">
    <cofactor evidence="7">
        <name>Mg(2+)</name>
        <dbReference type="ChEBI" id="CHEBI:18420"/>
    </cofactor>
</comment>
<evidence type="ECO:0000313" key="10">
    <source>
        <dbReference type="Proteomes" id="UP001158045"/>
    </source>
</evidence>
<feature type="transmembrane region" description="Helical" evidence="7">
    <location>
        <begin position="302"/>
        <end position="321"/>
    </location>
</feature>
<evidence type="ECO:0000256" key="8">
    <source>
        <dbReference type="NCBIfam" id="TIGR00445"/>
    </source>
</evidence>
<dbReference type="EC" id="2.7.8.13" evidence="7 8"/>
<keyword evidence="7" id="KW-0131">Cell cycle</keyword>
<comment type="pathway">
    <text evidence="7">Cell wall biogenesis; peptidoglycan biosynthesis.</text>
</comment>
<dbReference type="NCBIfam" id="TIGR00445">
    <property type="entry name" value="mraY"/>
    <property type="match status" value="1"/>
</dbReference>
<keyword evidence="7" id="KW-0573">Peptidoglycan synthesis</keyword>
<dbReference type="Proteomes" id="UP001158045">
    <property type="component" value="Unassembled WGS sequence"/>
</dbReference>
<name>A0ABT6N8I0_9FIRM</name>
<accession>A0ABT6N8I0</accession>
<dbReference type="EMBL" id="JARYZI010000001">
    <property type="protein sequence ID" value="MDH8676720.1"/>
    <property type="molecule type" value="Genomic_DNA"/>
</dbReference>
<keyword evidence="7" id="KW-0133">Cell shape</keyword>
<feature type="transmembrane region" description="Helical" evidence="7">
    <location>
        <begin position="82"/>
        <end position="99"/>
    </location>
</feature>
<evidence type="ECO:0000256" key="5">
    <source>
        <dbReference type="ARBA" id="ARBA00022989"/>
    </source>
</evidence>
<keyword evidence="4 7" id="KW-0812">Transmembrane</keyword>
<keyword evidence="10" id="KW-1185">Reference proteome</keyword>
<comment type="subcellular location">
    <subcellularLocation>
        <location evidence="7">Cell membrane</location>
        <topology evidence="7">Multi-pass membrane protein</topology>
    </subcellularLocation>
    <subcellularLocation>
        <location evidence="1">Membrane</location>
        <topology evidence="1">Multi-pass membrane protein</topology>
    </subcellularLocation>
</comment>
<evidence type="ECO:0000256" key="1">
    <source>
        <dbReference type="ARBA" id="ARBA00004141"/>
    </source>
</evidence>
<evidence type="ECO:0000256" key="7">
    <source>
        <dbReference type="HAMAP-Rule" id="MF_00038"/>
    </source>
</evidence>
<dbReference type="PANTHER" id="PTHR22926:SF5">
    <property type="entry name" value="PHOSPHO-N-ACETYLMURAMOYL-PENTAPEPTIDE-TRANSFERASE HOMOLOG"/>
    <property type="match status" value="1"/>
</dbReference>
<sequence>MNLFSNPILNAMMFFVISGVAGLVLGPIIIPRLTKLKFGQAIREEGPQSHLQKTGTPTMGGLIFIVAFLMPISFTLTFDVPQVAYVTMAIFCFGAVGYLDDYLKVVKKHNLGLRAKHKFILQSILSVIFALLSLAWGTDTHIPFVAGVVDLGWLYIPLLFIMFLAIDNAVNLTDGLDGLASSITAIVSVFFMIMGFVQNESIVIYLSAGMLGGLIAYLKFNWYPAKVFMGDTGSLALGGYVGAMAVLLKMPLFIPLFGLIYFIETLSVMIQVGVYKKTKKRVFKMAPIHHHFEMIGWNEVKIVTRFSVLTILMCLLSYFIYI</sequence>
<feature type="transmembrane region" description="Helical" evidence="7">
    <location>
        <begin position="144"/>
        <end position="166"/>
    </location>
</feature>
<feature type="transmembrane region" description="Helical" evidence="7">
    <location>
        <begin position="54"/>
        <end position="76"/>
    </location>
</feature>
<evidence type="ECO:0000256" key="6">
    <source>
        <dbReference type="ARBA" id="ARBA00023136"/>
    </source>
</evidence>
<dbReference type="PANTHER" id="PTHR22926">
    <property type="entry name" value="PHOSPHO-N-ACETYLMURAMOYL-PENTAPEPTIDE-TRANSFERASE"/>
    <property type="match status" value="1"/>
</dbReference>
<keyword evidence="3 7" id="KW-0808">Transferase</keyword>
<evidence type="ECO:0000256" key="2">
    <source>
        <dbReference type="ARBA" id="ARBA00005583"/>
    </source>
</evidence>
<keyword evidence="7" id="KW-0132">Cell division</keyword>
<keyword evidence="6 7" id="KW-0472">Membrane</keyword>